<keyword evidence="2" id="KW-1185">Reference proteome</keyword>
<dbReference type="Proteomes" id="UP000187283">
    <property type="component" value="Unassembled WGS sequence"/>
</dbReference>
<dbReference type="EMBL" id="LSSN01001909">
    <property type="protein sequence ID" value="OMJ17874.1"/>
    <property type="molecule type" value="Genomic_DNA"/>
</dbReference>
<dbReference type="AlphaFoldDB" id="A0A1R1XTD3"/>
<reference evidence="1 2" key="1">
    <citation type="submission" date="2017-01" db="EMBL/GenBank/DDBJ databases">
        <authorList>
            <person name="Mah S.A."/>
            <person name="Swanson W.J."/>
            <person name="Moy G.W."/>
            <person name="Vacquier V.D."/>
        </authorList>
    </citation>
    <scope>NUCLEOTIDE SEQUENCE [LARGE SCALE GENOMIC DNA]</scope>
    <source>
        <strain evidence="1 2">GSMNP</strain>
    </source>
</reference>
<proteinExistence type="predicted"/>
<accession>A0A1R1XTD3</accession>
<evidence type="ECO:0000313" key="1">
    <source>
        <dbReference type="EMBL" id="OMJ17874.1"/>
    </source>
</evidence>
<name>A0A1R1XTD3_9FUNG</name>
<organism evidence="1 2">
    <name type="scientific">Smittium culicis</name>
    <dbReference type="NCBI Taxonomy" id="133412"/>
    <lineage>
        <taxon>Eukaryota</taxon>
        <taxon>Fungi</taxon>
        <taxon>Fungi incertae sedis</taxon>
        <taxon>Zoopagomycota</taxon>
        <taxon>Kickxellomycotina</taxon>
        <taxon>Harpellomycetes</taxon>
        <taxon>Harpellales</taxon>
        <taxon>Legeriomycetaceae</taxon>
        <taxon>Smittium</taxon>
    </lineage>
</organism>
<sequence length="86" mass="8982">MFPCSEFSVGVLFRIEWSLGPHTPRNSEIQLALLPIFARLDVGDGSALTSFHTSDGTSSAPGASLFGVSASAHVISDHSIVLSHSG</sequence>
<gene>
    <name evidence="1" type="ORF">AYI70_g5691</name>
</gene>
<evidence type="ECO:0000313" key="2">
    <source>
        <dbReference type="Proteomes" id="UP000187283"/>
    </source>
</evidence>
<comment type="caution">
    <text evidence="1">The sequence shown here is derived from an EMBL/GenBank/DDBJ whole genome shotgun (WGS) entry which is preliminary data.</text>
</comment>
<protein>
    <submittedName>
        <fullName evidence="1">Uncharacterized protein</fullName>
    </submittedName>
</protein>